<evidence type="ECO:0000256" key="2">
    <source>
        <dbReference type="ARBA" id="ARBA00023125"/>
    </source>
</evidence>
<evidence type="ECO:0000313" key="8">
    <source>
        <dbReference type="EMBL" id="KAF5860033.1"/>
    </source>
</evidence>
<evidence type="ECO:0008006" key="10">
    <source>
        <dbReference type="Google" id="ProtNLM"/>
    </source>
</evidence>
<name>A0A8H5ZZU0_PETAA</name>
<evidence type="ECO:0000259" key="7">
    <source>
        <dbReference type="PROSITE" id="PS51294"/>
    </source>
</evidence>
<dbReference type="PANTHER" id="PTHR46621:SF1">
    <property type="entry name" value="SNRNA-ACTIVATING PROTEIN COMPLEX SUBUNIT 4"/>
    <property type="match status" value="1"/>
</dbReference>
<dbReference type="EMBL" id="SPNV01000144">
    <property type="protein sequence ID" value="KAF5860033.1"/>
    <property type="molecule type" value="Genomic_DNA"/>
</dbReference>
<evidence type="ECO:0000256" key="1">
    <source>
        <dbReference type="ARBA" id="ARBA00023015"/>
    </source>
</evidence>
<feature type="compositionally biased region" description="Polar residues" evidence="5">
    <location>
        <begin position="189"/>
        <end position="201"/>
    </location>
</feature>
<feature type="compositionally biased region" description="Basic and acidic residues" evidence="5">
    <location>
        <begin position="203"/>
        <end position="213"/>
    </location>
</feature>
<evidence type="ECO:0000256" key="5">
    <source>
        <dbReference type="SAM" id="MobiDB-lite"/>
    </source>
</evidence>
<dbReference type="InterPro" id="IPR009057">
    <property type="entry name" value="Homeodomain-like_sf"/>
</dbReference>
<feature type="domain" description="HTH myb-type" evidence="7">
    <location>
        <begin position="1"/>
        <end position="56"/>
    </location>
</feature>
<feature type="domain" description="Myb-like" evidence="6">
    <location>
        <begin position="7"/>
        <end position="52"/>
    </location>
</feature>
<dbReference type="GO" id="GO:0019185">
    <property type="term" value="C:snRNA-activating protein complex"/>
    <property type="evidence" value="ECO:0007669"/>
    <property type="project" value="TreeGrafter"/>
</dbReference>
<dbReference type="CDD" id="cd00167">
    <property type="entry name" value="SANT"/>
    <property type="match status" value="2"/>
</dbReference>
<gene>
    <name evidence="8" type="ORF">ETB97_002119</name>
</gene>
<reference evidence="8 9" key="1">
    <citation type="submission" date="2019-04" db="EMBL/GenBank/DDBJ databases">
        <title>Aspergillus burnettii sp. nov., novel species from soil in southeast Queensland.</title>
        <authorList>
            <person name="Gilchrist C.L.M."/>
            <person name="Pitt J.I."/>
            <person name="Lange L."/>
            <person name="Lacey H.J."/>
            <person name="Vuong D."/>
            <person name="Midgley D.J."/>
            <person name="Greenfield P."/>
            <person name="Bradbury M."/>
            <person name="Lacey E."/>
            <person name="Busk P.K."/>
            <person name="Pilgaard B."/>
            <person name="Chooi Y.H."/>
            <person name="Piggott A.M."/>
        </authorList>
    </citation>
    <scope>NUCLEOTIDE SEQUENCE [LARGE SCALE GENOMIC DNA]</scope>
    <source>
        <strain evidence="8 9">FRR 5400</strain>
    </source>
</reference>
<dbReference type="Pfam" id="PF00249">
    <property type="entry name" value="Myb_DNA-binding"/>
    <property type="match status" value="1"/>
</dbReference>
<keyword evidence="9" id="KW-1185">Reference proteome</keyword>
<keyword evidence="3" id="KW-0804">Transcription</keyword>
<feature type="region of interest" description="Disordered" evidence="5">
    <location>
        <begin position="327"/>
        <end position="351"/>
    </location>
</feature>
<protein>
    <recommendedName>
        <fullName evidence="10">Homeodomain-like protein</fullName>
    </recommendedName>
</protein>
<dbReference type="InterPro" id="IPR001005">
    <property type="entry name" value="SANT/Myb"/>
</dbReference>
<dbReference type="InterPro" id="IPR017930">
    <property type="entry name" value="Myb_dom"/>
</dbReference>
<dbReference type="SMART" id="SM00717">
    <property type="entry name" value="SANT"/>
    <property type="match status" value="3"/>
</dbReference>
<dbReference type="PROSITE" id="PS51294">
    <property type="entry name" value="HTH_MYB"/>
    <property type="match status" value="3"/>
</dbReference>
<dbReference type="PANTHER" id="PTHR46621">
    <property type="entry name" value="SNRNA-ACTIVATING PROTEIN COMPLEX SUBUNIT 4"/>
    <property type="match status" value="1"/>
</dbReference>
<evidence type="ECO:0000256" key="3">
    <source>
        <dbReference type="ARBA" id="ARBA00023163"/>
    </source>
</evidence>
<keyword evidence="4" id="KW-0539">Nucleus</keyword>
<dbReference type="GO" id="GO:0042795">
    <property type="term" value="P:snRNA transcription by RNA polymerase II"/>
    <property type="evidence" value="ECO:0007669"/>
    <property type="project" value="TreeGrafter"/>
</dbReference>
<feature type="region of interest" description="Disordered" evidence="5">
    <location>
        <begin position="158"/>
        <end position="225"/>
    </location>
</feature>
<feature type="domain" description="HTH myb-type" evidence="7">
    <location>
        <begin position="59"/>
        <end position="107"/>
    </location>
</feature>
<dbReference type="SUPFAM" id="SSF46689">
    <property type="entry name" value="Homeodomain-like"/>
    <property type="match status" value="2"/>
</dbReference>
<dbReference type="GO" id="GO:0000978">
    <property type="term" value="F:RNA polymerase II cis-regulatory region sequence-specific DNA binding"/>
    <property type="evidence" value="ECO:0007669"/>
    <property type="project" value="TreeGrafter"/>
</dbReference>
<proteinExistence type="predicted"/>
<dbReference type="InterPro" id="IPR051575">
    <property type="entry name" value="Myb-like_DNA-bd"/>
</dbReference>
<dbReference type="Gene3D" id="1.10.10.60">
    <property type="entry name" value="Homeodomain-like"/>
    <property type="match status" value="3"/>
</dbReference>
<evidence type="ECO:0000313" key="9">
    <source>
        <dbReference type="Proteomes" id="UP000541154"/>
    </source>
</evidence>
<organism evidence="8 9">
    <name type="scientific">Petromyces alliaceus</name>
    <name type="common">Aspergillus alliaceus</name>
    <dbReference type="NCBI Taxonomy" id="209559"/>
    <lineage>
        <taxon>Eukaryota</taxon>
        <taxon>Fungi</taxon>
        <taxon>Dikarya</taxon>
        <taxon>Ascomycota</taxon>
        <taxon>Pezizomycotina</taxon>
        <taxon>Eurotiomycetes</taxon>
        <taxon>Eurotiomycetidae</taxon>
        <taxon>Eurotiales</taxon>
        <taxon>Aspergillaceae</taxon>
        <taxon>Aspergillus</taxon>
        <taxon>Aspergillus subgen. Circumdati</taxon>
    </lineage>
</organism>
<dbReference type="PROSITE" id="PS50090">
    <property type="entry name" value="MYB_LIKE"/>
    <property type="match status" value="3"/>
</dbReference>
<dbReference type="GO" id="GO:0001006">
    <property type="term" value="F:RNA polymerase III type 3 promoter sequence-specific DNA binding"/>
    <property type="evidence" value="ECO:0007669"/>
    <property type="project" value="TreeGrafter"/>
</dbReference>
<feature type="domain" description="HTH myb-type" evidence="7">
    <location>
        <begin position="109"/>
        <end position="158"/>
    </location>
</feature>
<feature type="domain" description="Myb-like" evidence="6">
    <location>
        <begin position="104"/>
        <end position="155"/>
    </location>
</feature>
<evidence type="ECO:0000256" key="4">
    <source>
        <dbReference type="ARBA" id="ARBA00023242"/>
    </source>
</evidence>
<dbReference type="GO" id="GO:0042796">
    <property type="term" value="P:snRNA transcription by RNA polymerase III"/>
    <property type="evidence" value="ECO:0007669"/>
    <property type="project" value="TreeGrafter"/>
</dbReference>
<comment type="caution">
    <text evidence="8">The sequence shown here is derived from an EMBL/GenBank/DDBJ whole genome shotgun (WGS) entry which is preliminary data.</text>
</comment>
<dbReference type="Pfam" id="PF13921">
    <property type="entry name" value="Myb_DNA-bind_6"/>
    <property type="match status" value="1"/>
</dbReference>
<accession>A0A8H5ZZU0</accession>
<dbReference type="CDD" id="cd11660">
    <property type="entry name" value="SANT_TRF"/>
    <property type="match status" value="1"/>
</dbReference>
<sequence>MADDSRKWTEAEDQILEAAVRQAATPIDWLWIASRLPERSNKDCRKRWYQRFAGNTNFGSWMDAEDGRLRAAVARHGTKWPIVSKEVGTRTSDQCSKRWKHVLDPNLDHSPWTLEEDNSLLTGVEQHGRNWKMISEMYFKNRAALSLKNRHALLIRRRNRSNGLPQTLSKLQTRSPSHSPKTIAMPECRNSTQQLENSAASSDDPRPFEKEIQDEGMTSKVNDNSLQSKTARYDWGDLEVATSNATFEKGECWSADADLFLSSSPFQGQISDEGFGIGDILKEPSCGTQSVTPLRQCSVADFPDNFEGLLGSMSPLDNFTLYPNVSLGSTETSPGPSSDLCTRPSSGSSSVRMTAATGFDNEQLTSPMAPCRHEDWNNLFSLTVRCTKGKMEAIRQSVLETTSNMLCIEENDDDLIEMRLTVERRS</sequence>
<keyword evidence="1" id="KW-0805">Transcription regulation</keyword>
<dbReference type="Proteomes" id="UP000541154">
    <property type="component" value="Unassembled WGS sequence"/>
</dbReference>
<keyword evidence="2" id="KW-0238">DNA-binding</keyword>
<feature type="compositionally biased region" description="Polar residues" evidence="5">
    <location>
        <begin position="161"/>
        <end position="180"/>
    </location>
</feature>
<feature type="domain" description="Myb-like" evidence="6">
    <location>
        <begin position="53"/>
        <end position="103"/>
    </location>
</feature>
<evidence type="ECO:0000259" key="6">
    <source>
        <dbReference type="PROSITE" id="PS50090"/>
    </source>
</evidence>
<dbReference type="AlphaFoldDB" id="A0A8H5ZZU0"/>